<dbReference type="GO" id="GO:0004356">
    <property type="term" value="F:glutamine synthetase activity"/>
    <property type="evidence" value="ECO:0007669"/>
    <property type="project" value="UniProtKB-EC"/>
</dbReference>
<accession>B5Y9Y6</accession>
<dbReference type="NCBIfam" id="TIGR00653">
    <property type="entry name" value="GlnA"/>
    <property type="match status" value="1"/>
</dbReference>
<dbReference type="InterPro" id="IPR014746">
    <property type="entry name" value="Gln_synth/guanido_kin_cat_dom"/>
</dbReference>
<reference evidence="13" key="1">
    <citation type="submission" date="2008-08" db="EMBL/GenBank/DDBJ databases">
        <title>The complete genome sequence of Coprothermobacter proteolyticus strain ATCC 5245 / DSM 5265 / BT.</title>
        <authorList>
            <person name="Dodson R.J."/>
            <person name="Durkin A.S."/>
            <person name="Wu M."/>
            <person name="Eisen J."/>
            <person name="Sutton G."/>
        </authorList>
    </citation>
    <scope>NUCLEOTIDE SEQUENCE [LARGE SCALE GENOMIC DNA]</scope>
    <source>
        <strain evidence="13">ATCC 35245 / DSM 5265 / OCM 4 / BT</strain>
    </source>
</reference>
<dbReference type="PROSITE" id="PS51987">
    <property type="entry name" value="GS_CATALYTIC"/>
    <property type="match status" value="1"/>
</dbReference>
<dbReference type="InterPro" id="IPR036651">
    <property type="entry name" value="Gln_synt_N_sf"/>
</dbReference>
<evidence type="ECO:0000256" key="1">
    <source>
        <dbReference type="ARBA" id="ARBA00009897"/>
    </source>
</evidence>
<dbReference type="InterPro" id="IPR008146">
    <property type="entry name" value="Gln_synth_cat_dom"/>
</dbReference>
<feature type="binding site" evidence="7">
    <location>
        <position position="127"/>
    </location>
    <ligand>
        <name>Mg(2+)</name>
        <dbReference type="ChEBI" id="CHEBI:18420"/>
        <label>1</label>
    </ligand>
</feature>
<dbReference type="SUPFAM" id="SSF55931">
    <property type="entry name" value="Glutamine synthetase/guanido kinase"/>
    <property type="match status" value="1"/>
</dbReference>
<dbReference type="STRING" id="309798.COPRO5265_1280"/>
<dbReference type="SUPFAM" id="SSF54368">
    <property type="entry name" value="Glutamine synthetase, N-terminal domain"/>
    <property type="match status" value="1"/>
</dbReference>
<dbReference type="HOGENOM" id="CLU_017290_1_2_9"/>
<dbReference type="GO" id="GO:0019740">
    <property type="term" value="P:nitrogen utilization"/>
    <property type="evidence" value="ECO:0007669"/>
    <property type="project" value="TreeGrafter"/>
</dbReference>
<dbReference type="SMART" id="SM01230">
    <property type="entry name" value="Gln-synt_C"/>
    <property type="match status" value="1"/>
</dbReference>
<sequence>MTIDEVMKCIKDEGISQVDLKTTDIWGRWRHVTLASTYFSEKTFTEGVGFDASNLGYGNVVQSDLLMIPDPSTAFIEEREGQRLISMICDVYSVDNGKPSPLDPRGILRKAVSSISDVAENVMLAPEYEFHVFNSVAFNLAPNEVFYGVDGEEGFWNEGVTGEYIIGKKGGYHQVTPFDTLATLRGAIVERLMSLGVPVKYHHHEVGTCQVEIELDFCDALKAADYTMLIKYVARNVAKRMGYVVSFMPKPLYDEAGNGMHVHQYLVKNSVNIFSGQELFGLSSTALSYIAGVLTHGKSLMAFTNPTTNSYRRLTPGFEAPTTAVFGLGNRTAAVRIPAYVKDPSKVRIEFRTIDATTNPYLGFAAMVLAGVDGIRRGLDPVSLGYGPVEDSAEGRGEQLATSLSEACDALLKDNGYLSGVFPEALIERWTQKKLQEEREVNRVPNALEFKLYFDV</sequence>
<dbReference type="EC" id="6.3.1.2" evidence="12"/>
<gene>
    <name evidence="12" type="primary">glnA</name>
    <name evidence="12" type="ordered locus">COPRO5265_1280</name>
</gene>
<dbReference type="EMBL" id="CP001145">
    <property type="protein sequence ID" value="ACI17889.1"/>
    <property type="molecule type" value="Genomic_DNA"/>
</dbReference>
<feature type="binding site" evidence="5">
    <location>
        <position position="352"/>
    </location>
    <ligand>
        <name>L-glutamate</name>
        <dbReference type="ChEBI" id="CHEBI:29985"/>
    </ligand>
</feature>
<evidence type="ECO:0000256" key="9">
    <source>
        <dbReference type="RuleBase" id="RU000384"/>
    </source>
</evidence>
<feature type="domain" description="GS catalytic" evidence="11">
    <location>
        <begin position="104"/>
        <end position="456"/>
    </location>
</feature>
<keyword evidence="13" id="KW-1185">Reference proteome</keyword>
<evidence type="ECO:0000256" key="7">
    <source>
        <dbReference type="PIRSR" id="PIRSR604809-3"/>
    </source>
</evidence>
<dbReference type="Pfam" id="PF03951">
    <property type="entry name" value="Gln-synt_N"/>
    <property type="match status" value="1"/>
</dbReference>
<feature type="binding site" evidence="7">
    <location>
        <position position="350"/>
    </location>
    <ligand>
        <name>Mg(2+)</name>
        <dbReference type="ChEBI" id="CHEBI:18420"/>
        <label>1</label>
    </ligand>
</feature>
<dbReference type="KEGG" id="cpo:COPRO5265_1280"/>
<dbReference type="Pfam" id="PF00120">
    <property type="entry name" value="Gln-synt_C"/>
    <property type="match status" value="1"/>
</dbReference>
<evidence type="ECO:0000256" key="2">
    <source>
        <dbReference type="ARBA" id="ARBA00022598"/>
    </source>
</evidence>
<dbReference type="eggNOG" id="COG0174">
    <property type="taxonomic scope" value="Bacteria"/>
</dbReference>
<dbReference type="InterPro" id="IPR008147">
    <property type="entry name" value="Gln_synt_N"/>
</dbReference>
<comment type="cofactor">
    <cofactor evidence="7">
        <name>Mg(2+)</name>
        <dbReference type="ChEBI" id="CHEBI:18420"/>
    </cofactor>
    <text evidence="7">Binds 2 Mg(2+) ions per subunit.</text>
</comment>
<dbReference type="GO" id="GO:0046872">
    <property type="term" value="F:metal ion binding"/>
    <property type="evidence" value="ECO:0007669"/>
    <property type="project" value="UniProtKB-KW"/>
</dbReference>
<dbReference type="AlphaFoldDB" id="B5Y9Y6"/>
<dbReference type="PANTHER" id="PTHR43407">
    <property type="entry name" value="GLUTAMINE SYNTHETASE"/>
    <property type="match status" value="1"/>
</dbReference>
<evidence type="ECO:0000313" key="12">
    <source>
        <dbReference type="EMBL" id="ACI17889.1"/>
    </source>
</evidence>
<feature type="binding site" evidence="7">
    <location>
        <position position="261"/>
    </location>
    <ligand>
        <name>Mg(2+)</name>
        <dbReference type="ChEBI" id="CHEBI:18420"/>
        <label>1</label>
    </ligand>
</feature>
<name>B5Y9Y6_COPPD</name>
<feature type="binding site" evidence="6">
    <location>
        <position position="331"/>
    </location>
    <ligand>
        <name>ATP</name>
        <dbReference type="ChEBI" id="CHEBI:30616"/>
    </ligand>
</feature>
<reference evidence="12 13" key="2">
    <citation type="journal article" date="2014" name="Genome Announc.">
        <title>Complete Genome Sequence of Coprothermobacter proteolyticus DSM 5265.</title>
        <authorList>
            <person name="Alexiev A."/>
            <person name="Coil D.A."/>
            <person name="Badger J.H."/>
            <person name="Enticknap J."/>
            <person name="Ward N."/>
            <person name="Robb F.T."/>
            <person name="Eisen J.A."/>
        </authorList>
    </citation>
    <scope>NUCLEOTIDE SEQUENCE [LARGE SCALE GENOMIC DNA]</scope>
    <source>
        <strain evidence="13">ATCC 35245 / DSM 5265 / OCM 4 / BT</strain>
    </source>
</reference>
<feature type="binding site" evidence="5">
    <location>
        <position position="331"/>
    </location>
    <ligand>
        <name>L-glutamate</name>
        <dbReference type="ChEBI" id="CHEBI:29985"/>
    </ligand>
</feature>
<evidence type="ECO:0000313" key="13">
    <source>
        <dbReference type="Proteomes" id="UP000001732"/>
    </source>
</evidence>
<comment type="similarity">
    <text evidence="1 8 9">Belongs to the glutamine synthetase family.</text>
</comment>
<evidence type="ECO:0000256" key="8">
    <source>
        <dbReference type="PROSITE-ProRule" id="PRU01330"/>
    </source>
</evidence>
<feature type="binding site" evidence="7">
    <location>
        <position position="205"/>
    </location>
    <ligand>
        <name>Mg(2+)</name>
        <dbReference type="ChEBI" id="CHEBI:18420"/>
        <label>1</label>
    </ligand>
</feature>
<dbReference type="PROSITE" id="PS51986">
    <property type="entry name" value="GS_BETA_GRASP"/>
    <property type="match status" value="1"/>
</dbReference>
<organism evidence="12 13">
    <name type="scientific">Coprothermobacter proteolyticus (strain ATCC 35245 / DSM 5265 / OCM 4 / BT)</name>
    <dbReference type="NCBI Taxonomy" id="309798"/>
    <lineage>
        <taxon>Bacteria</taxon>
        <taxon>Pseudomonadati</taxon>
        <taxon>Coprothermobacterota</taxon>
        <taxon>Coprothermobacteria</taxon>
        <taxon>Coprothermobacterales</taxon>
        <taxon>Coprothermobacteraceae</taxon>
        <taxon>Coprothermobacter</taxon>
    </lineage>
</organism>
<dbReference type="Gene3D" id="3.10.20.70">
    <property type="entry name" value="Glutamine synthetase, N-terminal domain"/>
    <property type="match status" value="1"/>
</dbReference>
<dbReference type="GO" id="GO:0016020">
    <property type="term" value="C:membrane"/>
    <property type="evidence" value="ECO:0007669"/>
    <property type="project" value="TreeGrafter"/>
</dbReference>
<feature type="binding site" evidence="7">
    <location>
        <position position="212"/>
    </location>
    <ligand>
        <name>Mg(2+)</name>
        <dbReference type="ChEBI" id="CHEBI:18420"/>
        <label>1</label>
    </ligand>
</feature>
<dbReference type="GO" id="GO:0005737">
    <property type="term" value="C:cytoplasm"/>
    <property type="evidence" value="ECO:0007669"/>
    <property type="project" value="TreeGrafter"/>
</dbReference>
<dbReference type="Gene3D" id="3.30.590.10">
    <property type="entry name" value="Glutamine synthetase/guanido kinase, catalytic domain"/>
    <property type="match status" value="1"/>
</dbReference>
<protein>
    <submittedName>
        <fullName evidence="12">Glutamine synthetase, glutamate--ammonia ligase</fullName>
        <ecNumber evidence="12">6.3.1.2</ecNumber>
    </submittedName>
</protein>
<evidence type="ECO:0000259" key="11">
    <source>
        <dbReference type="PROSITE" id="PS51987"/>
    </source>
</evidence>
<feature type="binding site" evidence="7">
    <location>
        <position position="129"/>
    </location>
    <ligand>
        <name>Mg(2+)</name>
        <dbReference type="ChEBI" id="CHEBI:18420"/>
        <label>1</label>
    </ligand>
</feature>
<feature type="domain" description="GS beta-grasp" evidence="10">
    <location>
        <begin position="13"/>
        <end position="96"/>
    </location>
</feature>
<dbReference type="OrthoDB" id="9807095at2"/>
<evidence type="ECO:0000259" key="10">
    <source>
        <dbReference type="PROSITE" id="PS51986"/>
    </source>
</evidence>
<feature type="binding site" evidence="5">
    <location>
        <position position="313"/>
    </location>
    <ligand>
        <name>L-glutamate</name>
        <dbReference type="ChEBI" id="CHEBI:29985"/>
    </ligand>
</feature>
<keyword evidence="7" id="KW-0460">Magnesium</keyword>
<keyword evidence="2 12" id="KW-0436">Ligase</keyword>
<dbReference type="RefSeq" id="WP_012544540.1">
    <property type="nucleotide sequence ID" value="NC_011295.1"/>
</dbReference>
<keyword evidence="7" id="KW-0479">Metal-binding</keyword>
<keyword evidence="3 6" id="KW-0547">Nucleotide-binding</keyword>
<dbReference type="InterPro" id="IPR004809">
    <property type="entry name" value="Gln_synth_I"/>
</dbReference>
<dbReference type="Proteomes" id="UP000001732">
    <property type="component" value="Chromosome"/>
</dbReference>
<evidence type="ECO:0000256" key="5">
    <source>
        <dbReference type="PIRSR" id="PIRSR604809-1"/>
    </source>
</evidence>
<keyword evidence="4 6" id="KW-0067">ATP-binding</keyword>
<evidence type="ECO:0000256" key="4">
    <source>
        <dbReference type="ARBA" id="ARBA00022840"/>
    </source>
</evidence>
<dbReference type="GO" id="GO:0006542">
    <property type="term" value="P:glutamine biosynthetic process"/>
    <property type="evidence" value="ECO:0007669"/>
    <property type="project" value="InterPro"/>
</dbReference>
<evidence type="ECO:0000256" key="6">
    <source>
        <dbReference type="PIRSR" id="PIRSR604809-2"/>
    </source>
</evidence>
<dbReference type="PANTHER" id="PTHR43407:SF1">
    <property type="entry name" value="LENGSIN"/>
    <property type="match status" value="1"/>
</dbReference>
<proteinExistence type="inferred from homology"/>
<dbReference type="GO" id="GO:0005524">
    <property type="term" value="F:ATP binding"/>
    <property type="evidence" value="ECO:0007669"/>
    <property type="project" value="UniProtKB-KW"/>
</dbReference>
<evidence type="ECO:0000256" key="3">
    <source>
        <dbReference type="ARBA" id="ARBA00022741"/>
    </source>
</evidence>
<feature type="binding site" evidence="5">
    <location>
        <position position="319"/>
    </location>
    <ligand>
        <name>L-glutamate</name>
        <dbReference type="ChEBI" id="CHEBI:29985"/>
    </ligand>
</feature>